<evidence type="ECO:0000256" key="4">
    <source>
        <dbReference type="ARBA" id="ARBA00023027"/>
    </source>
</evidence>
<protein>
    <recommendedName>
        <fullName evidence="7">Alcohol dehydrogenase 2</fullName>
    </recommendedName>
    <alternativeName>
        <fullName evidence="8">Alcohol dehydrogenase II</fullName>
    </alternativeName>
</protein>
<dbReference type="Proteomes" id="UP000029492">
    <property type="component" value="Chromosome"/>
</dbReference>
<keyword evidence="12" id="KW-1185">Reference proteome</keyword>
<dbReference type="RefSeq" id="WP_043757655.1">
    <property type="nucleotide sequence ID" value="NZ_CP003811.1"/>
</dbReference>
<dbReference type="InterPro" id="IPR018211">
    <property type="entry name" value="ADH_Fe_CS"/>
</dbReference>
<evidence type="ECO:0000256" key="8">
    <source>
        <dbReference type="ARBA" id="ARBA00076680"/>
    </source>
</evidence>
<organism evidence="11 12">
    <name type="scientific">Methylobacterium oryzae CBMB20</name>
    <dbReference type="NCBI Taxonomy" id="693986"/>
    <lineage>
        <taxon>Bacteria</taxon>
        <taxon>Pseudomonadati</taxon>
        <taxon>Pseudomonadota</taxon>
        <taxon>Alphaproteobacteria</taxon>
        <taxon>Hyphomicrobiales</taxon>
        <taxon>Methylobacteriaceae</taxon>
        <taxon>Methylobacterium</taxon>
    </lineage>
</organism>
<dbReference type="PANTHER" id="PTHR11496:SF102">
    <property type="entry name" value="ALCOHOL DEHYDROGENASE 4"/>
    <property type="match status" value="1"/>
</dbReference>
<comment type="catalytic activity">
    <reaction evidence="6">
        <text>a primary alcohol + NAD(+) = an aldehyde + NADH + H(+)</text>
        <dbReference type="Rhea" id="RHEA:10736"/>
        <dbReference type="ChEBI" id="CHEBI:15378"/>
        <dbReference type="ChEBI" id="CHEBI:15734"/>
        <dbReference type="ChEBI" id="CHEBI:17478"/>
        <dbReference type="ChEBI" id="CHEBI:57540"/>
        <dbReference type="ChEBI" id="CHEBI:57945"/>
        <dbReference type="EC" id="1.1.1.1"/>
    </reaction>
</comment>
<gene>
    <name evidence="11" type="ORF">MOC_2835</name>
</gene>
<dbReference type="Pfam" id="PF25137">
    <property type="entry name" value="ADH_Fe_C"/>
    <property type="match status" value="1"/>
</dbReference>
<reference evidence="11 12" key="1">
    <citation type="journal article" date="2014" name="PLoS ONE">
        <title>Genome Information of Methylobacterium oryzae, a Plant-Probiotic Methylotroph in the Phyllosphere.</title>
        <authorList>
            <person name="Kwak M.J."/>
            <person name="Jeong H."/>
            <person name="Madhaiyan M."/>
            <person name="Lee Y."/>
            <person name="Sa T.M."/>
            <person name="Oh T.K."/>
            <person name="Kim J.F."/>
        </authorList>
    </citation>
    <scope>NUCLEOTIDE SEQUENCE [LARGE SCALE GENOMIC DNA]</scope>
    <source>
        <strain evidence="11 12">CBMB20</strain>
    </source>
</reference>
<dbReference type="PANTHER" id="PTHR11496">
    <property type="entry name" value="ALCOHOL DEHYDROGENASE"/>
    <property type="match status" value="1"/>
</dbReference>
<evidence type="ECO:0000256" key="2">
    <source>
        <dbReference type="ARBA" id="ARBA00007358"/>
    </source>
</evidence>
<proteinExistence type="inferred from homology"/>
<keyword evidence="4" id="KW-0520">NAD</keyword>
<dbReference type="Gene3D" id="1.20.1090.10">
    <property type="entry name" value="Dehydroquinate synthase-like - alpha domain"/>
    <property type="match status" value="1"/>
</dbReference>
<name>A0A089NVK1_9HYPH</name>
<evidence type="ECO:0000313" key="11">
    <source>
        <dbReference type="EMBL" id="AIQ90590.1"/>
    </source>
</evidence>
<dbReference type="HOGENOM" id="CLU_007207_0_0_5"/>
<dbReference type="FunFam" id="1.20.1090.10:FF:000001">
    <property type="entry name" value="Aldehyde-alcohol dehydrogenase"/>
    <property type="match status" value="1"/>
</dbReference>
<evidence type="ECO:0000259" key="10">
    <source>
        <dbReference type="Pfam" id="PF25137"/>
    </source>
</evidence>
<evidence type="ECO:0000256" key="3">
    <source>
        <dbReference type="ARBA" id="ARBA00023002"/>
    </source>
</evidence>
<accession>A0A089NVK1</accession>
<dbReference type="EMBL" id="CP003811">
    <property type="protein sequence ID" value="AIQ90590.1"/>
    <property type="molecule type" value="Genomic_DNA"/>
</dbReference>
<dbReference type="AlphaFoldDB" id="A0A089NVK1"/>
<dbReference type="GO" id="GO:0046872">
    <property type="term" value="F:metal ion binding"/>
    <property type="evidence" value="ECO:0007669"/>
    <property type="project" value="InterPro"/>
</dbReference>
<dbReference type="GO" id="GO:0004022">
    <property type="term" value="F:alcohol dehydrogenase (NAD+) activity"/>
    <property type="evidence" value="ECO:0007669"/>
    <property type="project" value="UniProtKB-EC"/>
</dbReference>
<dbReference type="FunFam" id="3.40.50.1970:FF:000003">
    <property type="entry name" value="Alcohol dehydrogenase, iron-containing"/>
    <property type="match status" value="1"/>
</dbReference>
<dbReference type="InterPro" id="IPR001670">
    <property type="entry name" value="ADH_Fe/GldA"/>
</dbReference>
<dbReference type="eggNOG" id="COG1454">
    <property type="taxonomic scope" value="Bacteria"/>
</dbReference>
<evidence type="ECO:0000256" key="6">
    <source>
        <dbReference type="ARBA" id="ARBA00049243"/>
    </source>
</evidence>
<sequence>MNPFTFQTTPNVLFEAGASRKLPEIVGRFGAKRVLLVTDKGVRGAGLTQAAEAALAAAGVSLDVYEDVVADPPSTVIEAAAKRARELGTDLVLSIGGGSALDTAKLVAYLAKSDELLDAIYGVGLATGDRLPLILVPTTAGTGSEVTPISIVTTPTTEKKGVVAPKLLPDWAVLDPELTLGLPSHVTAATGIDAMVHAIEAFTSKNKKNPISDQLAKQALALLSANIRTACTDGANLEARSGMLLGSMLAGMAFANAPVAAVHALAYPVGAIFHVPHGLSNALVLMGVMRFNLSHAEALYAELAPILDPAAADLPPSEAAKRFVESLDAICRDCKVPASLAEVGVARQDLERMASDAMKQTRLLVNNPREVTYDDAFAIYAEALGEARPAA</sequence>
<evidence type="ECO:0000259" key="9">
    <source>
        <dbReference type="Pfam" id="PF00465"/>
    </source>
</evidence>
<evidence type="ECO:0000256" key="5">
    <source>
        <dbReference type="ARBA" id="ARBA00049164"/>
    </source>
</evidence>
<evidence type="ECO:0000256" key="7">
    <source>
        <dbReference type="ARBA" id="ARBA00074848"/>
    </source>
</evidence>
<dbReference type="PROSITE" id="PS00913">
    <property type="entry name" value="ADH_IRON_1"/>
    <property type="match status" value="1"/>
</dbReference>
<dbReference type="Gene3D" id="3.40.50.1970">
    <property type="match status" value="1"/>
</dbReference>
<dbReference type="CDD" id="cd08193">
    <property type="entry name" value="HVD"/>
    <property type="match status" value="1"/>
</dbReference>
<comment type="catalytic activity">
    <reaction evidence="5">
        <text>a secondary alcohol + NAD(+) = a ketone + NADH + H(+)</text>
        <dbReference type="Rhea" id="RHEA:10740"/>
        <dbReference type="ChEBI" id="CHEBI:15378"/>
        <dbReference type="ChEBI" id="CHEBI:17087"/>
        <dbReference type="ChEBI" id="CHEBI:35681"/>
        <dbReference type="ChEBI" id="CHEBI:57540"/>
        <dbReference type="ChEBI" id="CHEBI:57945"/>
        <dbReference type="EC" id="1.1.1.1"/>
    </reaction>
</comment>
<feature type="domain" description="Fe-containing alcohol dehydrogenase-like C-terminal" evidence="10">
    <location>
        <begin position="187"/>
        <end position="383"/>
    </location>
</feature>
<dbReference type="InterPro" id="IPR056798">
    <property type="entry name" value="ADH_Fe_C"/>
</dbReference>
<dbReference type="KEGG" id="mor:MOC_2835"/>
<comment type="cofactor">
    <cofactor evidence="1">
        <name>Fe cation</name>
        <dbReference type="ChEBI" id="CHEBI:24875"/>
    </cofactor>
</comment>
<keyword evidence="3" id="KW-0560">Oxidoreductase</keyword>
<evidence type="ECO:0000313" key="12">
    <source>
        <dbReference type="Proteomes" id="UP000029492"/>
    </source>
</evidence>
<dbReference type="Pfam" id="PF00465">
    <property type="entry name" value="Fe-ADH"/>
    <property type="match status" value="1"/>
</dbReference>
<dbReference type="SUPFAM" id="SSF56796">
    <property type="entry name" value="Dehydroquinate synthase-like"/>
    <property type="match status" value="1"/>
</dbReference>
<evidence type="ECO:0000256" key="1">
    <source>
        <dbReference type="ARBA" id="ARBA00001962"/>
    </source>
</evidence>
<feature type="domain" description="Alcohol dehydrogenase iron-type/glycerol dehydrogenase GldA" evidence="9">
    <location>
        <begin position="11"/>
        <end position="176"/>
    </location>
</feature>
<comment type="similarity">
    <text evidence="2">Belongs to the iron-containing alcohol dehydrogenase family.</text>
</comment>
<dbReference type="STRING" id="693986.MOC_2835"/>
<dbReference type="InterPro" id="IPR039697">
    <property type="entry name" value="Alcohol_dehydrogenase_Fe"/>
</dbReference>